<dbReference type="PANTHER" id="PTHR43867:SF2">
    <property type="entry name" value="CELLULOSE SYNTHASE CATALYTIC SUBUNIT A [UDP-FORMING]"/>
    <property type="match status" value="1"/>
</dbReference>
<evidence type="ECO:0000256" key="5">
    <source>
        <dbReference type="ARBA" id="ARBA00022989"/>
    </source>
</evidence>
<dbReference type="Proteomes" id="UP000199093">
    <property type="component" value="Unassembled WGS sequence"/>
</dbReference>
<evidence type="ECO:0000256" key="6">
    <source>
        <dbReference type="ARBA" id="ARBA00023136"/>
    </source>
</evidence>
<feature type="transmembrane region" description="Helical" evidence="8">
    <location>
        <begin position="543"/>
        <end position="564"/>
    </location>
</feature>
<dbReference type="InterPro" id="IPR001173">
    <property type="entry name" value="Glyco_trans_2-like"/>
</dbReference>
<evidence type="ECO:0000256" key="8">
    <source>
        <dbReference type="SAM" id="Phobius"/>
    </source>
</evidence>
<evidence type="ECO:0000256" key="3">
    <source>
        <dbReference type="ARBA" id="ARBA00022679"/>
    </source>
</evidence>
<evidence type="ECO:0000313" key="11">
    <source>
        <dbReference type="EMBL" id="SDI66632.1"/>
    </source>
</evidence>
<accession>A0A1G8MFI5</accession>
<gene>
    <name evidence="11" type="ORF">SAMN04487993_100818</name>
</gene>
<dbReference type="InterPro" id="IPR029044">
    <property type="entry name" value="Nucleotide-diphossugar_trans"/>
</dbReference>
<evidence type="ECO:0000259" key="10">
    <source>
        <dbReference type="Pfam" id="PF13632"/>
    </source>
</evidence>
<dbReference type="STRING" id="555512.SAMN04487993_100818"/>
<proteinExistence type="predicted"/>
<evidence type="ECO:0000256" key="1">
    <source>
        <dbReference type="ARBA" id="ARBA00004141"/>
    </source>
</evidence>
<comment type="subcellular location">
    <subcellularLocation>
        <location evidence="1">Membrane</location>
        <topology evidence="1">Multi-pass membrane protein</topology>
    </subcellularLocation>
</comment>
<feature type="region of interest" description="Disordered" evidence="7">
    <location>
        <begin position="1"/>
        <end position="20"/>
    </location>
</feature>
<feature type="transmembrane region" description="Helical" evidence="8">
    <location>
        <begin position="210"/>
        <end position="232"/>
    </location>
</feature>
<dbReference type="AlphaFoldDB" id="A0A1G8MFI5"/>
<keyword evidence="12" id="KW-1185">Reference proteome</keyword>
<keyword evidence="4 8" id="KW-0812">Transmembrane</keyword>
<protein>
    <submittedName>
        <fullName evidence="11">Glycosyltransferase, catalytic subunit of cellulose synthase and poly-beta-1,6-N-acetylglucosamine synthase</fullName>
    </submittedName>
</protein>
<feature type="transmembrane region" description="Helical" evidence="8">
    <location>
        <begin position="519"/>
        <end position="536"/>
    </location>
</feature>
<dbReference type="InterPro" id="IPR050321">
    <property type="entry name" value="Glycosyltr_2/OpgH_subfam"/>
</dbReference>
<feature type="transmembrane region" description="Helical" evidence="8">
    <location>
        <begin position="184"/>
        <end position="204"/>
    </location>
</feature>
<keyword evidence="2" id="KW-0328">Glycosyltransferase</keyword>
<feature type="domain" description="Type II secretion system protein GspE N-terminal" evidence="9">
    <location>
        <begin position="77"/>
        <end position="149"/>
    </location>
</feature>
<dbReference type="Pfam" id="PF13632">
    <property type="entry name" value="Glyco_trans_2_3"/>
    <property type="match status" value="1"/>
</dbReference>
<keyword evidence="5 8" id="KW-1133">Transmembrane helix</keyword>
<keyword evidence="3 11" id="KW-0808">Transferase</keyword>
<feature type="domain" description="Glycosyltransferase 2-like" evidence="10">
    <location>
        <begin position="333"/>
        <end position="526"/>
    </location>
</feature>
<dbReference type="Pfam" id="PF05157">
    <property type="entry name" value="MshEN"/>
    <property type="match status" value="1"/>
</dbReference>
<dbReference type="InterPro" id="IPR007831">
    <property type="entry name" value="T2SS_GspE_N"/>
</dbReference>
<dbReference type="EMBL" id="FNEJ01000008">
    <property type="protein sequence ID" value="SDI66632.1"/>
    <property type="molecule type" value="Genomic_DNA"/>
</dbReference>
<keyword evidence="6 8" id="KW-0472">Membrane</keyword>
<reference evidence="11 12" key="1">
    <citation type="submission" date="2016-10" db="EMBL/GenBank/DDBJ databases">
        <authorList>
            <person name="de Groot N.N."/>
        </authorList>
    </citation>
    <scope>NUCLEOTIDE SEQUENCE [LARGE SCALE GENOMIC DNA]</scope>
    <source>
        <strain evidence="11 12">DSM 26424</strain>
    </source>
</reference>
<evidence type="ECO:0000313" key="12">
    <source>
        <dbReference type="Proteomes" id="UP000199093"/>
    </source>
</evidence>
<evidence type="ECO:0000256" key="4">
    <source>
        <dbReference type="ARBA" id="ARBA00022692"/>
    </source>
</evidence>
<dbReference type="SUPFAM" id="SSF160246">
    <property type="entry name" value="EspE N-terminal domain-like"/>
    <property type="match status" value="1"/>
</dbReference>
<evidence type="ECO:0000256" key="7">
    <source>
        <dbReference type="SAM" id="MobiDB-lite"/>
    </source>
</evidence>
<evidence type="ECO:0000259" key="9">
    <source>
        <dbReference type="Pfam" id="PF05157"/>
    </source>
</evidence>
<feature type="transmembrane region" description="Helical" evidence="8">
    <location>
        <begin position="493"/>
        <end position="513"/>
    </location>
</feature>
<evidence type="ECO:0000256" key="2">
    <source>
        <dbReference type="ARBA" id="ARBA00022676"/>
    </source>
</evidence>
<dbReference type="PANTHER" id="PTHR43867">
    <property type="entry name" value="CELLULOSE SYNTHASE CATALYTIC SUBUNIT A [UDP-FORMING]"/>
    <property type="match status" value="1"/>
</dbReference>
<dbReference type="GO" id="GO:0016020">
    <property type="term" value="C:membrane"/>
    <property type="evidence" value="ECO:0007669"/>
    <property type="project" value="UniProtKB-SubCell"/>
</dbReference>
<dbReference type="Gene3D" id="3.90.550.10">
    <property type="entry name" value="Spore Coat Polysaccharide Biosynthesis Protein SpsA, Chain A"/>
    <property type="match status" value="1"/>
</dbReference>
<name>A0A1G8MFI5_9RHOB</name>
<dbReference type="GO" id="GO:0016757">
    <property type="term" value="F:glycosyltransferase activity"/>
    <property type="evidence" value="ECO:0007669"/>
    <property type="project" value="UniProtKB-KW"/>
</dbReference>
<dbReference type="SUPFAM" id="SSF53448">
    <property type="entry name" value="Nucleotide-diphospho-sugar transferases"/>
    <property type="match status" value="1"/>
</dbReference>
<organism evidence="11 12">
    <name type="scientific">Salipiger marinus</name>
    <dbReference type="NCBI Taxonomy" id="555512"/>
    <lineage>
        <taxon>Bacteria</taxon>
        <taxon>Pseudomonadati</taxon>
        <taxon>Pseudomonadota</taxon>
        <taxon>Alphaproteobacteria</taxon>
        <taxon>Rhodobacterales</taxon>
        <taxon>Roseobacteraceae</taxon>
        <taxon>Salipiger</taxon>
    </lineage>
</organism>
<dbReference type="InterPro" id="IPR037257">
    <property type="entry name" value="T2SS_E_N_sf"/>
</dbReference>
<feature type="transmembrane region" description="Helical" evidence="8">
    <location>
        <begin position="570"/>
        <end position="590"/>
    </location>
</feature>
<sequence length="625" mass="67822">MRQPRSAPAAPTGSPGRGRPVAALLMEQGRLAPSAALRALGESRRSGTDITRVLLAEDTVSPADLRDAMARHCGVLTLDRASCPPDPALADLLPPETCLRLAALPWMRAGATLVIATAQPQGFAAVLQALAPDCGPVAMALALESDIHAEIALRHGDAMARAAEAQVPAELSCRDISGATPRQLALAGGLALTCLALLVVWPVAFFGAALALALLSLLLAQITKGAALLAGWRRSAPAAPASGPLPEVSLLVPLFREEHIADTLVRRLSRLDYPRALLEVLLVLEAGDDLTRRTLARTPLPPWIRTVTVPEGPVTTKPRALNYALRFARGQIIGIYDAEDSPSPDQIRRVAHHFERAPPQVACVQGILDFYNPRANWLARCFTIEYATWFRILLPGLARLGFPVPLGGTTVFFRREALDHVGGWDAHNVTEDADLGVRLARFGYVTDLLATPTREEANNRPWPWVRQRSRWLKGYMMTWAVHMRRPRQLWRDLGPWGFAGFQLIFVPGLLQALLAPVLWSFWLVLAGLPHPLAASLSAGQMRALVATFLTAEAVSLLCSLAAVARSPHGGLLPVVPTLFLYYPLGTLAAYKALWELLHRPFYWDKTMHGHSAPDHDGADLPESAP</sequence>